<evidence type="ECO:0000256" key="3">
    <source>
        <dbReference type="PROSITE-ProRule" id="PRU00703"/>
    </source>
</evidence>
<proteinExistence type="predicted"/>
<protein>
    <recommendedName>
        <fullName evidence="5">CBS domain-containing protein</fullName>
    </recommendedName>
</protein>
<evidence type="ECO:0000259" key="5">
    <source>
        <dbReference type="PROSITE" id="PS51371"/>
    </source>
</evidence>
<dbReference type="PANTHER" id="PTHR13780:SF101">
    <property type="entry name" value="SNF1-RELATED PROTEIN KINASE REGULATORY SUBUNIT GAMMA-LIKE PV42A"/>
    <property type="match status" value="1"/>
</dbReference>
<keyword evidence="2 3" id="KW-0129">CBS domain</keyword>
<dbReference type="PROSITE" id="PS51371">
    <property type="entry name" value="CBS"/>
    <property type="match status" value="1"/>
</dbReference>
<dbReference type="PANTHER" id="PTHR13780">
    <property type="entry name" value="AMP-ACTIVATED PROTEIN KINASE, GAMMA REGULATORY SUBUNIT"/>
    <property type="match status" value="1"/>
</dbReference>
<feature type="domain" description="CBS" evidence="5">
    <location>
        <begin position="322"/>
        <end position="380"/>
    </location>
</feature>
<dbReference type="Gene3D" id="3.10.580.10">
    <property type="entry name" value="CBS-domain"/>
    <property type="match status" value="2"/>
</dbReference>
<dbReference type="InterPro" id="IPR000644">
    <property type="entry name" value="CBS_dom"/>
</dbReference>
<sequence length="382" mass="42092">MQQTRDQVNPTVQSMRITERKVKDLMANNTKRLVEVPYTASLSLVMSTLVANNVLAVPAVAPPGQWIGAGGSMIVETDKQTGTPRKHYIGMVTMFDIVAHIAGDDHLSHDGDGTEDLQEKLSAPVSSIIGHCVEGLNLWTLSPNTSLTDCMEVFSKGVHRALIPVDSSQMQEISDSGGIEVMESSSGHRMLTQMDVIKFLKQHTTDELNYIMRRSVEDLCAVTDKVYAITERTRLIDAIRCLKASMLNAVPIINASEVGPDDHKQLLNGRSRKLIGTFSATDLRRCDLETLRFWLGKSALKFTEINQESSSTTTTTTGSSSSSRRELVTCNAETPLSEVVDKAVTRHVHRVWVVDQEGLLVGVVSLSDIIRVIRTCLLSTKW</sequence>
<dbReference type="InterPro" id="IPR046342">
    <property type="entry name" value="CBS_dom_sf"/>
</dbReference>
<dbReference type="SMART" id="SM00116">
    <property type="entry name" value="CBS"/>
    <property type="match status" value="3"/>
</dbReference>
<dbReference type="EMBL" id="JAWXYG010000007">
    <property type="protein sequence ID" value="KAK4267563.1"/>
    <property type="molecule type" value="Genomic_DNA"/>
</dbReference>
<evidence type="ECO:0000313" key="6">
    <source>
        <dbReference type="EMBL" id="KAK4267563.1"/>
    </source>
</evidence>
<keyword evidence="7" id="KW-1185">Reference proteome</keyword>
<organism evidence="6 7">
    <name type="scientific">Acacia crassicarpa</name>
    <name type="common">northern wattle</name>
    <dbReference type="NCBI Taxonomy" id="499986"/>
    <lineage>
        <taxon>Eukaryota</taxon>
        <taxon>Viridiplantae</taxon>
        <taxon>Streptophyta</taxon>
        <taxon>Embryophyta</taxon>
        <taxon>Tracheophyta</taxon>
        <taxon>Spermatophyta</taxon>
        <taxon>Magnoliopsida</taxon>
        <taxon>eudicotyledons</taxon>
        <taxon>Gunneridae</taxon>
        <taxon>Pentapetalae</taxon>
        <taxon>rosids</taxon>
        <taxon>fabids</taxon>
        <taxon>Fabales</taxon>
        <taxon>Fabaceae</taxon>
        <taxon>Caesalpinioideae</taxon>
        <taxon>mimosoid clade</taxon>
        <taxon>Acacieae</taxon>
        <taxon>Acacia</taxon>
    </lineage>
</organism>
<accession>A0AAE1MMZ2</accession>
<gene>
    <name evidence="6" type="ORF">QN277_024329</name>
</gene>
<reference evidence="6" key="1">
    <citation type="submission" date="2023-10" db="EMBL/GenBank/DDBJ databases">
        <title>Chromosome-level genome of the transformable northern wattle, Acacia crassicarpa.</title>
        <authorList>
            <person name="Massaro I."/>
            <person name="Sinha N.R."/>
            <person name="Poethig S."/>
            <person name="Leichty A.R."/>
        </authorList>
    </citation>
    <scope>NUCLEOTIDE SEQUENCE</scope>
    <source>
        <strain evidence="6">Acra3RX</strain>
        <tissue evidence="6">Leaf</tissue>
    </source>
</reference>
<dbReference type="SUPFAM" id="SSF54631">
    <property type="entry name" value="CBS-domain pair"/>
    <property type="match status" value="2"/>
</dbReference>
<comment type="caution">
    <text evidence="6">The sequence shown here is derived from an EMBL/GenBank/DDBJ whole genome shotgun (WGS) entry which is preliminary data.</text>
</comment>
<feature type="region of interest" description="Disordered" evidence="4">
    <location>
        <begin position="306"/>
        <end position="326"/>
    </location>
</feature>
<name>A0AAE1MMZ2_9FABA</name>
<dbReference type="GO" id="GO:0005634">
    <property type="term" value="C:nucleus"/>
    <property type="evidence" value="ECO:0007669"/>
    <property type="project" value="TreeGrafter"/>
</dbReference>
<evidence type="ECO:0000313" key="7">
    <source>
        <dbReference type="Proteomes" id="UP001293593"/>
    </source>
</evidence>
<dbReference type="AlphaFoldDB" id="A0AAE1MMZ2"/>
<dbReference type="Proteomes" id="UP001293593">
    <property type="component" value="Unassembled WGS sequence"/>
</dbReference>
<evidence type="ECO:0000256" key="1">
    <source>
        <dbReference type="ARBA" id="ARBA00022737"/>
    </source>
</evidence>
<evidence type="ECO:0000256" key="4">
    <source>
        <dbReference type="SAM" id="MobiDB-lite"/>
    </source>
</evidence>
<feature type="compositionally biased region" description="Low complexity" evidence="4">
    <location>
        <begin position="309"/>
        <end position="322"/>
    </location>
</feature>
<keyword evidence="1" id="KW-0677">Repeat</keyword>
<dbReference type="InterPro" id="IPR050511">
    <property type="entry name" value="AMPK_gamma/SDS23_families"/>
</dbReference>
<dbReference type="Pfam" id="PF00571">
    <property type="entry name" value="CBS"/>
    <property type="match status" value="1"/>
</dbReference>
<evidence type="ECO:0000256" key="2">
    <source>
        <dbReference type="ARBA" id="ARBA00023122"/>
    </source>
</evidence>
<dbReference type="GO" id="GO:0005737">
    <property type="term" value="C:cytoplasm"/>
    <property type="evidence" value="ECO:0007669"/>
    <property type="project" value="TreeGrafter"/>
</dbReference>